<dbReference type="PANTHER" id="PTHR11839">
    <property type="entry name" value="UDP/ADP-SUGAR PYROPHOSPHATASE"/>
    <property type="match status" value="1"/>
</dbReference>
<comment type="similarity">
    <text evidence="2">Belongs to the Nudix hydrolase family.</text>
</comment>
<organism evidence="4 5">
    <name type="scientific">Clydaea vesicula</name>
    <dbReference type="NCBI Taxonomy" id="447962"/>
    <lineage>
        <taxon>Eukaryota</taxon>
        <taxon>Fungi</taxon>
        <taxon>Fungi incertae sedis</taxon>
        <taxon>Chytridiomycota</taxon>
        <taxon>Chytridiomycota incertae sedis</taxon>
        <taxon>Chytridiomycetes</taxon>
        <taxon>Lobulomycetales</taxon>
        <taxon>Lobulomycetaceae</taxon>
        <taxon>Clydaea</taxon>
    </lineage>
</organism>
<accession>A0AAD5XVA8</accession>
<dbReference type="GO" id="GO:0019693">
    <property type="term" value="P:ribose phosphate metabolic process"/>
    <property type="evidence" value="ECO:0007669"/>
    <property type="project" value="TreeGrafter"/>
</dbReference>
<evidence type="ECO:0000256" key="1">
    <source>
        <dbReference type="ARBA" id="ARBA00022801"/>
    </source>
</evidence>
<evidence type="ECO:0000313" key="5">
    <source>
        <dbReference type="Proteomes" id="UP001211065"/>
    </source>
</evidence>
<dbReference type="Pfam" id="PF00293">
    <property type="entry name" value="NUDIX"/>
    <property type="match status" value="1"/>
</dbReference>
<evidence type="ECO:0000259" key="3">
    <source>
        <dbReference type="PROSITE" id="PS51462"/>
    </source>
</evidence>
<dbReference type="PROSITE" id="PS51462">
    <property type="entry name" value="NUDIX"/>
    <property type="match status" value="1"/>
</dbReference>
<dbReference type="SUPFAM" id="SSF55811">
    <property type="entry name" value="Nudix"/>
    <property type="match status" value="1"/>
</dbReference>
<dbReference type="CDD" id="cd18888">
    <property type="entry name" value="NUDIX_ADPRase_Nudt5"/>
    <property type="match status" value="1"/>
</dbReference>
<keyword evidence="5" id="KW-1185">Reference proteome</keyword>
<evidence type="ECO:0000256" key="2">
    <source>
        <dbReference type="RuleBase" id="RU003476"/>
    </source>
</evidence>
<dbReference type="GO" id="GO:0005634">
    <property type="term" value="C:nucleus"/>
    <property type="evidence" value="ECO:0007669"/>
    <property type="project" value="TreeGrafter"/>
</dbReference>
<dbReference type="InterPro" id="IPR020084">
    <property type="entry name" value="NUDIX_hydrolase_CS"/>
</dbReference>
<proteinExistence type="inferred from homology"/>
<dbReference type="Proteomes" id="UP001211065">
    <property type="component" value="Unassembled WGS sequence"/>
</dbReference>
<feature type="domain" description="Nudix hydrolase" evidence="3">
    <location>
        <begin position="45"/>
        <end position="187"/>
    </location>
</feature>
<protein>
    <recommendedName>
        <fullName evidence="3">Nudix hydrolase domain-containing protein</fullName>
    </recommendedName>
</protein>
<dbReference type="GO" id="GO:0006753">
    <property type="term" value="P:nucleoside phosphate metabolic process"/>
    <property type="evidence" value="ECO:0007669"/>
    <property type="project" value="TreeGrafter"/>
</dbReference>
<dbReference type="Gene3D" id="3.90.79.10">
    <property type="entry name" value="Nucleoside Triphosphate Pyrophosphohydrolase"/>
    <property type="match status" value="1"/>
</dbReference>
<dbReference type="EMBL" id="JADGJW010000360">
    <property type="protein sequence ID" value="KAJ3218886.1"/>
    <property type="molecule type" value="Genomic_DNA"/>
</dbReference>
<dbReference type="GO" id="GO:0047631">
    <property type="term" value="F:ADP-ribose diphosphatase activity"/>
    <property type="evidence" value="ECO:0007669"/>
    <property type="project" value="TreeGrafter"/>
</dbReference>
<name>A0AAD5XVA8_9FUNG</name>
<gene>
    <name evidence="4" type="ORF">HK099_004892</name>
</gene>
<dbReference type="PANTHER" id="PTHR11839:SF1">
    <property type="entry name" value="ADP-SUGAR PYROPHOSPHATASE"/>
    <property type="match status" value="1"/>
</dbReference>
<dbReference type="FunFam" id="3.90.79.10:FF:000016">
    <property type="entry name" value="ADP-sugar pyrophosphatase isoform X1"/>
    <property type="match status" value="1"/>
</dbReference>
<comment type="caution">
    <text evidence="4">The sequence shown here is derived from an EMBL/GenBank/DDBJ whole genome shotgun (WGS) entry which is preliminary data.</text>
</comment>
<evidence type="ECO:0000313" key="4">
    <source>
        <dbReference type="EMBL" id="KAJ3218886.1"/>
    </source>
</evidence>
<dbReference type="AlphaFoldDB" id="A0AAD5XVA8"/>
<dbReference type="InterPro" id="IPR020476">
    <property type="entry name" value="Nudix_hydrolase"/>
</dbReference>
<dbReference type="PRINTS" id="PR00502">
    <property type="entry name" value="NUDIXFAMILY"/>
</dbReference>
<sequence length="205" mass="23007">MTKVISKATLNDSDAKWIKLKKITWQDPNGKERLWECAERTTRKGDCDAVAIFSVLTKKSDPNYKPETILVTQYRPPVESFCVELPAGLVDEGESCEEAALRELNEETGYIGKVIKSSKIMVNDPGMTNANMRNVTVEVDLDNANNKKVEPNLQEGEFIELHLVEIDTLLSTLNEFSEKGISVDSRLYNLAEGINYARNFNTSIS</sequence>
<dbReference type="InterPro" id="IPR000086">
    <property type="entry name" value="NUDIX_hydrolase_dom"/>
</dbReference>
<reference evidence="4" key="1">
    <citation type="submission" date="2020-05" db="EMBL/GenBank/DDBJ databases">
        <title>Phylogenomic resolution of chytrid fungi.</title>
        <authorList>
            <person name="Stajich J.E."/>
            <person name="Amses K."/>
            <person name="Simmons R."/>
            <person name="Seto K."/>
            <person name="Myers J."/>
            <person name="Bonds A."/>
            <person name="Quandt C.A."/>
            <person name="Barry K."/>
            <person name="Liu P."/>
            <person name="Grigoriev I."/>
            <person name="Longcore J.E."/>
            <person name="James T.Y."/>
        </authorList>
    </citation>
    <scope>NUCLEOTIDE SEQUENCE</scope>
    <source>
        <strain evidence="4">JEL0476</strain>
    </source>
</reference>
<dbReference type="PROSITE" id="PS00893">
    <property type="entry name" value="NUDIX_BOX"/>
    <property type="match status" value="1"/>
</dbReference>
<keyword evidence="1 2" id="KW-0378">Hydrolase</keyword>
<dbReference type="InterPro" id="IPR015797">
    <property type="entry name" value="NUDIX_hydrolase-like_dom_sf"/>
</dbReference>